<proteinExistence type="predicted"/>
<dbReference type="CTD" id="20216651"/>
<keyword evidence="4 5" id="KW-0472">Membrane</keyword>
<dbReference type="STRING" id="6412.T1G6F4"/>
<dbReference type="KEGG" id="hro:HELRODRAFT_86697"/>
<dbReference type="InParanoid" id="T1G6F4"/>
<reference evidence="8" key="1">
    <citation type="submission" date="2012-12" db="EMBL/GenBank/DDBJ databases">
        <authorList>
            <person name="Hellsten U."/>
            <person name="Grimwood J."/>
            <person name="Chapman J.A."/>
            <person name="Shapiro H."/>
            <person name="Aerts A."/>
            <person name="Otillar R.P."/>
            <person name="Terry A.Y."/>
            <person name="Boore J.L."/>
            <person name="Simakov O."/>
            <person name="Marletaz F."/>
            <person name="Cho S.-J."/>
            <person name="Edsinger-Gonzales E."/>
            <person name="Havlak P."/>
            <person name="Kuo D.-H."/>
            <person name="Larsson T."/>
            <person name="Lv J."/>
            <person name="Arendt D."/>
            <person name="Savage R."/>
            <person name="Osoegawa K."/>
            <person name="de Jong P."/>
            <person name="Lindberg D.R."/>
            <person name="Seaver E.C."/>
            <person name="Weisblat D.A."/>
            <person name="Putnam N.H."/>
            <person name="Grigoriev I.V."/>
            <person name="Rokhsar D.S."/>
        </authorList>
    </citation>
    <scope>NUCLEOTIDE SEQUENCE</scope>
</reference>
<protein>
    <recommendedName>
        <fullName evidence="9">Major facilitator superfamily (MFS) profile domain-containing protein</fullName>
    </recommendedName>
</protein>
<dbReference type="RefSeq" id="XP_009026312.1">
    <property type="nucleotide sequence ID" value="XM_009028064.1"/>
</dbReference>
<gene>
    <name evidence="7" type="primary">20216651</name>
    <name evidence="6" type="ORF">HELRODRAFT_86697</name>
</gene>
<organism evidence="7 8">
    <name type="scientific">Helobdella robusta</name>
    <name type="common">Californian leech</name>
    <dbReference type="NCBI Taxonomy" id="6412"/>
    <lineage>
        <taxon>Eukaryota</taxon>
        <taxon>Metazoa</taxon>
        <taxon>Spiralia</taxon>
        <taxon>Lophotrochozoa</taxon>
        <taxon>Annelida</taxon>
        <taxon>Clitellata</taxon>
        <taxon>Hirudinea</taxon>
        <taxon>Rhynchobdellida</taxon>
        <taxon>Glossiphoniidae</taxon>
        <taxon>Helobdella</taxon>
    </lineage>
</organism>
<dbReference type="EMBL" id="AMQM01006802">
    <property type="status" value="NOT_ANNOTATED_CDS"/>
    <property type="molecule type" value="Genomic_DNA"/>
</dbReference>
<dbReference type="AlphaFoldDB" id="T1G6F4"/>
<evidence type="ECO:0000256" key="2">
    <source>
        <dbReference type="ARBA" id="ARBA00022692"/>
    </source>
</evidence>
<dbReference type="Proteomes" id="UP000015101">
    <property type="component" value="Unassembled WGS sequence"/>
</dbReference>
<evidence type="ECO:0000256" key="5">
    <source>
        <dbReference type="SAM" id="Phobius"/>
    </source>
</evidence>
<dbReference type="InterPro" id="IPR036259">
    <property type="entry name" value="MFS_trans_sf"/>
</dbReference>
<dbReference type="Pfam" id="PF00083">
    <property type="entry name" value="Sugar_tr"/>
    <property type="match status" value="1"/>
</dbReference>
<dbReference type="GO" id="GO:0016020">
    <property type="term" value="C:membrane"/>
    <property type="evidence" value="ECO:0007669"/>
    <property type="project" value="UniProtKB-SubCell"/>
</dbReference>
<dbReference type="Gene3D" id="1.20.1250.20">
    <property type="entry name" value="MFS general substrate transporter like domains"/>
    <property type="match status" value="1"/>
</dbReference>
<dbReference type="InterPro" id="IPR005828">
    <property type="entry name" value="MFS_sugar_transport-like"/>
</dbReference>
<keyword evidence="3 5" id="KW-1133">Transmembrane helix</keyword>
<dbReference type="EnsemblMetazoa" id="HelroT86697">
    <property type="protein sequence ID" value="HelroP86697"/>
    <property type="gene ID" value="HelroG86697"/>
</dbReference>
<evidence type="ECO:0008006" key="9">
    <source>
        <dbReference type="Google" id="ProtNLM"/>
    </source>
</evidence>
<evidence type="ECO:0000313" key="6">
    <source>
        <dbReference type="EMBL" id="ESN95521.1"/>
    </source>
</evidence>
<dbReference type="EMBL" id="KB097519">
    <property type="protein sequence ID" value="ESN95521.1"/>
    <property type="molecule type" value="Genomic_DNA"/>
</dbReference>
<evidence type="ECO:0000313" key="7">
    <source>
        <dbReference type="EnsemblMetazoa" id="HelroP86697"/>
    </source>
</evidence>
<dbReference type="OrthoDB" id="4540492at2759"/>
<keyword evidence="8" id="KW-1185">Reference proteome</keyword>
<sequence length="55" mass="6365">GEFVFLIFVAIMIACLIFIFFRLPETKNKSFDEIANQFRKLTGNDCIETTIKVDC</sequence>
<evidence type="ECO:0000256" key="3">
    <source>
        <dbReference type="ARBA" id="ARBA00022989"/>
    </source>
</evidence>
<reference evidence="6 8" key="2">
    <citation type="journal article" date="2013" name="Nature">
        <title>Insights into bilaterian evolution from three spiralian genomes.</title>
        <authorList>
            <person name="Simakov O."/>
            <person name="Marletaz F."/>
            <person name="Cho S.J."/>
            <person name="Edsinger-Gonzales E."/>
            <person name="Havlak P."/>
            <person name="Hellsten U."/>
            <person name="Kuo D.H."/>
            <person name="Larsson T."/>
            <person name="Lv J."/>
            <person name="Arendt D."/>
            <person name="Savage R."/>
            <person name="Osoegawa K."/>
            <person name="de Jong P."/>
            <person name="Grimwood J."/>
            <person name="Chapman J.A."/>
            <person name="Shapiro H."/>
            <person name="Aerts A."/>
            <person name="Otillar R.P."/>
            <person name="Terry A.Y."/>
            <person name="Boore J.L."/>
            <person name="Grigoriev I.V."/>
            <person name="Lindberg D.R."/>
            <person name="Seaver E.C."/>
            <person name="Weisblat D.A."/>
            <person name="Putnam N.H."/>
            <person name="Rokhsar D.S."/>
        </authorList>
    </citation>
    <scope>NUCLEOTIDE SEQUENCE</scope>
</reference>
<feature type="transmembrane region" description="Helical" evidence="5">
    <location>
        <begin position="6"/>
        <end position="23"/>
    </location>
</feature>
<reference evidence="7" key="3">
    <citation type="submission" date="2015-06" db="UniProtKB">
        <authorList>
            <consortium name="EnsemblMetazoa"/>
        </authorList>
    </citation>
    <scope>IDENTIFICATION</scope>
</reference>
<accession>T1G6F4</accession>
<dbReference type="HOGENOM" id="CLU_3038333_0_0_1"/>
<evidence type="ECO:0000256" key="4">
    <source>
        <dbReference type="ARBA" id="ARBA00023136"/>
    </source>
</evidence>
<dbReference type="GO" id="GO:0022857">
    <property type="term" value="F:transmembrane transporter activity"/>
    <property type="evidence" value="ECO:0007669"/>
    <property type="project" value="InterPro"/>
</dbReference>
<evidence type="ECO:0000256" key="1">
    <source>
        <dbReference type="ARBA" id="ARBA00004370"/>
    </source>
</evidence>
<evidence type="ECO:0000313" key="8">
    <source>
        <dbReference type="Proteomes" id="UP000015101"/>
    </source>
</evidence>
<keyword evidence="2 5" id="KW-0812">Transmembrane</keyword>
<comment type="subcellular location">
    <subcellularLocation>
        <location evidence="1">Membrane</location>
    </subcellularLocation>
</comment>
<name>T1G6F4_HELRO</name>
<dbReference type="GeneID" id="20216651"/>